<dbReference type="PANTHER" id="PTHR35596">
    <property type="entry name" value="DUF2263 DOMAIN-CONTAINING PROTEIN"/>
    <property type="match status" value="1"/>
</dbReference>
<organism evidence="2 3">
    <name type="scientific">Ligilactobacillus murinus DSM 20452 = NBRC 14221</name>
    <dbReference type="NCBI Taxonomy" id="1423772"/>
    <lineage>
        <taxon>Bacteria</taxon>
        <taxon>Bacillati</taxon>
        <taxon>Bacillota</taxon>
        <taxon>Bacilli</taxon>
        <taxon>Lactobacillales</taxon>
        <taxon>Lactobacillaceae</taxon>
        <taxon>Ligilactobacillus</taxon>
    </lineage>
</organism>
<dbReference type="InterPro" id="IPR012664">
    <property type="entry name" value="CHP02452"/>
</dbReference>
<dbReference type="PANTHER" id="PTHR35596:SF1">
    <property type="entry name" value="MICROBIAL-TYPE PARG CATALYTIC DOMAIN-CONTAINING PROTEIN"/>
    <property type="match status" value="1"/>
</dbReference>
<gene>
    <name evidence="2" type="ORF">FC48_GL000553</name>
</gene>
<dbReference type="PIRSF" id="PIRSF014899">
    <property type="entry name" value="UCP014899"/>
    <property type="match status" value="1"/>
</dbReference>
<dbReference type="EMBL" id="AYYN01000109">
    <property type="protein sequence ID" value="KRM74183.1"/>
    <property type="molecule type" value="Genomic_DNA"/>
</dbReference>
<accession>A0A0R2B4Q5</accession>
<evidence type="ECO:0000259" key="1">
    <source>
        <dbReference type="Pfam" id="PF10021"/>
    </source>
</evidence>
<comment type="caution">
    <text evidence="2">The sequence shown here is derived from an EMBL/GenBank/DDBJ whole genome shotgun (WGS) entry which is preliminary data.</text>
</comment>
<proteinExistence type="predicted"/>
<name>A0A0R2B4Q5_9LACO</name>
<reference evidence="2 3" key="1">
    <citation type="journal article" date="2015" name="Genome Announc.">
        <title>Expanding the biotechnology potential of lactobacilli through comparative genomics of 213 strains and associated genera.</title>
        <authorList>
            <person name="Sun Z."/>
            <person name="Harris H.M."/>
            <person name="McCann A."/>
            <person name="Guo C."/>
            <person name="Argimon S."/>
            <person name="Zhang W."/>
            <person name="Yang X."/>
            <person name="Jeffery I.B."/>
            <person name="Cooney J.C."/>
            <person name="Kagawa T.F."/>
            <person name="Liu W."/>
            <person name="Song Y."/>
            <person name="Salvetti E."/>
            <person name="Wrobel A."/>
            <person name="Rasinkangas P."/>
            <person name="Parkhill J."/>
            <person name="Rea M.C."/>
            <person name="O'Sullivan O."/>
            <person name="Ritari J."/>
            <person name="Douillard F.P."/>
            <person name="Paul Ross R."/>
            <person name="Yang R."/>
            <person name="Briner A.E."/>
            <person name="Felis G.E."/>
            <person name="de Vos W.M."/>
            <person name="Barrangou R."/>
            <person name="Klaenhammer T.R."/>
            <person name="Caufield P.W."/>
            <person name="Cui Y."/>
            <person name="Zhang H."/>
            <person name="O'Toole P.W."/>
        </authorList>
    </citation>
    <scope>NUCLEOTIDE SEQUENCE [LARGE SCALE GENOMIC DNA]</scope>
    <source>
        <strain evidence="2 3">DSM 20452</strain>
    </source>
</reference>
<dbReference type="PATRIC" id="fig|1423772.3.peg.600"/>
<dbReference type="AlphaFoldDB" id="A0A0R2B4Q5"/>
<dbReference type="Proteomes" id="UP000051612">
    <property type="component" value="Unassembled WGS sequence"/>
</dbReference>
<protein>
    <recommendedName>
        <fullName evidence="1">Microbial-type PARG catalytic domain-containing protein</fullName>
    </recommendedName>
</protein>
<dbReference type="NCBIfam" id="TIGR02452">
    <property type="entry name" value="TIGR02452 family protein"/>
    <property type="match status" value="1"/>
</dbReference>
<dbReference type="InterPro" id="IPR043472">
    <property type="entry name" value="Macro_dom-like"/>
</dbReference>
<sequence>MDEMDRSTSDALRHKVMNLYQIQMANLDQNSQLIKQLLPETSTQNKFITQILVENKHLLSRLQQINATKKVGVMDFADPISIGSRLLKTDSQEQLLCRNSFLYPELCKYRRNFYYRNKLDPKKGFYSEALIYVEHVKFLRDAKQDKILSQARYADVAAISPPNIQQITKLSGKRPDQKQLQLSMQIKIVQTLRAFKQAQATVLILGAFGCGTSGNDPKLVAQSFCSCLKRAEFKGVFEQIYFDIWQDPATLVEFQRAFAA</sequence>
<dbReference type="InterPro" id="IPR019261">
    <property type="entry name" value="PARG_cat_microbial"/>
</dbReference>
<dbReference type="Pfam" id="PF10021">
    <property type="entry name" value="PARG_cat_microb"/>
    <property type="match status" value="1"/>
</dbReference>
<evidence type="ECO:0000313" key="3">
    <source>
        <dbReference type="Proteomes" id="UP000051612"/>
    </source>
</evidence>
<evidence type="ECO:0000313" key="2">
    <source>
        <dbReference type="EMBL" id="KRM74183.1"/>
    </source>
</evidence>
<dbReference type="Gene3D" id="3.40.220.10">
    <property type="entry name" value="Leucine Aminopeptidase, subunit E, domain 1"/>
    <property type="match status" value="1"/>
</dbReference>
<feature type="domain" description="Microbial-type PARG catalytic" evidence="1">
    <location>
        <begin position="23"/>
        <end position="141"/>
    </location>
</feature>